<protein>
    <submittedName>
        <fullName evidence="2">Solute carrier family 2 (Facilitated glucose transporter), member 9</fullName>
    </submittedName>
</protein>
<dbReference type="AlphaFoldDB" id="A0A1A8EBJ2"/>
<reference evidence="2" key="2">
    <citation type="submission" date="2016-06" db="EMBL/GenBank/DDBJ databases">
        <title>The genome of a short-lived fish provides insights into sex chromosome evolution and the genetic control of aging.</title>
        <authorList>
            <person name="Reichwald K."/>
            <person name="Felder M."/>
            <person name="Petzold A."/>
            <person name="Koch P."/>
            <person name="Groth M."/>
            <person name="Platzer M."/>
        </authorList>
    </citation>
    <scope>NUCLEOTIDE SEQUENCE</scope>
    <source>
        <tissue evidence="2">Brain</tissue>
    </source>
</reference>
<keyword evidence="2" id="KW-0813">Transport</keyword>
<feature type="non-terminal residue" evidence="2">
    <location>
        <position position="73"/>
    </location>
</feature>
<dbReference type="EMBL" id="HAEA01014823">
    <property type="protein sequence ID" value="SBQ43303.1"/>
    <property type="molecule type" value="Transcribed_RNA"/>
</dbReference>
<gene>
    <name evidence="2" type="primary">SLC2A9</name>
</gene>
<evidence type="ECO:0000313" key="2">
    <source>
        <dbReference type="EMBL" id="SBQ43303.1"/>
    </source>
</evidence>
<accession>A0A1A8EBJ2</accession>
<reference evidence="2" key="1">
    <citation type="submission" date="2016-05" db="EMBL/GenBank/DDBJ databases">
        <authorList>
            <person name="Lavstsen T."/>
            <person name="Jespersen J.S."/>
        </authorList>
    </citation>
    <scope>NUCLEOTIDE SEQUENCE</scope>
    <source>
        <tissue evidence="2">Brain</tissue>
    </source>
</reference>
<proteinExistence type="predicted"/>
<feature type="region of interest" description="Disordered" evidence="1">
    <location>
        <begin position="1"/>
        <end position="40"/>
    </location>
</feature>
<organism evidence="2">
    <name type="scientific">Nothobranchius kadleci</name>
    <name type="common">African annual killifish</name>
    <dbReference type="NCBI Taxonomy" id="1051664"/>
    <lineage>
        <taxon>Eukaryota</taxon>
        <taxon>Metazoa</taxon>
        <taxon>Chordata</taxon>
        <taxon>Craniata</taxon>
        <taxon>Vertebrata</taxon>
        <taxon>Euteleostomi</taxon>
        <taxon>Actinopterygii</taxon>
        <taxon>Neopterygii</taxon>
        <taxon>Teleostei</taxon>
        <taxon>Neoteleostei</taxon>
        <taxon>Acanthomorphata</taxon>
        <taxon>Ovalentaria</taxon>
        <taxon>Atherinomorphae</taxon>
        <taxon>Cyprinodontiformes</taxon>
        <taxon>Nothobranchiidae</taxon>
        <taxon>Nothobranchius</taxon>
    </lineage>
</organism>
<evidence type="ECO:0000256" key="1">
    <source>
        <dbReference type="SAM" id="MobiDB-lite"/>
    </source>
</evidence>
<feature type="compositionally biased region" description="Polar residues" evidence="1">
    <location>
        <begin position="1"/>
        <end position="10"/>
    </location>
</feature>
<feature type="non-terminal residue" evidence="2">
    <location>
        <position position="1"/>
    </location>
</feature>
<keyword evidence="2" id="KW-0762">Sugar transport</keyword>
<name>A0A1A8EBJ2_NOTKA</name>
<sequence length="73" mass="7717">QRDPQATSMLQPRIGASPRVPAAPRNGNSQPPVVPGQEAGEARYPSQILYAAPLTCLAKLLNDTAFPPIQPAN</sequence>